<comment type="subcellular location">
    <subcellularLocation>
        <location evidence="1 10">Cell membrane</location>
        <topology evidence="1 10">Multi-pass membrane protein</topology>
    </subcellularLocation>
</comment>
<dbReference type="PANTHER" id="PTHR28259:SF1">
    <property type="entry name" value="FLUORIDE EXPORT PROTEIN 1-RELATED"/>
    <property type="match status" value="1"/>
</dbReference>
<feature type="binding site" evidence="10">
    <location>
        <position position="78"/>
    </location>
    <ligand>
        <name>Na(+)</name>
        <dbReference type="ChEBI" id="CHEBI:29101"/>
        <note>structural</note>
    </ligand>
</feature>
<dbReference type="HAMAP" id="MF_00454">
    <property type="entry name" value="FluC"/>
    <property type="match status" value="1"/>
</dbReference>
<feature type="transmembrane region" description="Helical" evidence="10">
    <location>
        <begin position="68"/>
        <end position="93"/>
    </location>
</feature>
<feature type="transmembrane region" description="Helical" evidence="10">
    <location>
        <begin position="35"/>
        <end position="56"/>
    </location>
</feature>
<dbReference type="GO" id="GO:0046872">
    <property type="term" value="F:metal ion binding"/>
    <property type="evidence" value="ECO:0007669"/>
    <property type="project" value="UniProtKB-KW"/>
</dbReference>
<dbReference type="InterPro" id="IPR003691">
    <property type="entry name" value="FluC"/>
</dbReference>
<protein>
    <recommendedName>
        <fullName evidence="10">Fluoride-specific ion channel FluC</fullName>
    </recommendedName>
</protein>
<comment type="similarity">
    <text evidence="7 10">Belongs to the fluoride channel Fluc/FEX (TC 1.A.43) family.</text>
</comment>
<comment type="activity regulation">
    <text evidence="10">Na(+) is not transported, but it plays an essential structural role and its presence is essential for fluoride channel function.</text>
</comment>
<feature type="binding site" evidence="10">
    <location>
        <position position="75"/>
    </location>
    <ligand>
        <name>Na(+)</name>
        <dbReference type="ChEBI" id="CHEBI:29101"/>
        <note>structural</note>
    </ligand>
</feature>
<evidence type="ECO:0000256" key="4">
    <source>
        <dbReference type="ARBA" id="ARBA00022989"/>
    </source>
</evidence>
<dbReference type="GO" id="GO:0140114">
    <property type="term" value="P:cellular detoxification of fluoride"/>
    <property type="evidence" value="ECO:0007669"/>
    <property type="project" value="UniProtKB-UniRule"/>
</dbReference>
<feature type="transmembrane region" description="Helical" evidence="10">
    <location>
        <begin position="99"/>
        <end position="120"/>
    </location>
</feature>
<reference evidence="11 12" key="1">
    <citation type="journal article" date="2018" name="J. Microbiol.">
        <title>Leifsonia flava sp. nov., a novel actinobacterium isolated from the rhizosphere of Aquilegia viridiflora.</title>
        <authorList>
            <person name="Cai Y."/>
            <person name="Tao W.Z."/>
            <person name="Ma Y.J."/>
            <person name="Cheng J."/>
            <person name="Zhang M.Y."/>
            <person name="Zhang Y.X."/>
        </authorList>
    </citation>
    <scope>NUCLEOTIDE SEQUENCE [LARGE SCALE GENOMIC DNA]</scope>
    <source>
        <strain evidence="11 12">SYP-B2174</strain>
    </source>
</reference>
<dbReference type="GO" id="GO:0062054">
    <property type="term" value="F:fluoride channel activity"/>
    <property type="evidence" value="ECO:0007669"/>
    <property type="project" value="UniProtKB-UniRule"/>
</dbReference>
<comment type="function">
    <text evidence="9 10">Fluoride-specific ion channel. Important for reducing fluoride concentration in the cell, thus reducing its toxicity.</text>
</comment>
<keyword evidence="3 10" id="KW-0812">Transmembrane</keyword>
<name>A0A4Y9QW29_9MICO</name>
<dbReference type="Pfam" id="PF02537">
    <property type="entry name" value="CRCB"/>
    <property type="match status" value="1"/>
</dbReference>
<proteinExistence type="inferred from homology"/>
<dbReference type="EMBL" id="SPQZ01000006">
    <property type="protein sequence ID" value="TFV95296.1"/>
    <property type="molecule type" value="Genomic_DNA"/>
</dbReference>
<comment type="catalytic activity">
    <reaction evidence="8">
        <text>fluoride(in) = fluoride(out)</text>
        <dbReference type="Rhea" id="RHEA:76159"/>
        <dbReference type="ChEBI" id="CHEBI:17051"/>
    </reaction>
    <physiologicalReaction direction="left-to-right" evidence="8">
        <dbReference type="Rhea" id="RHEA:76160"/>
    </physiologicalReaction>
</comment>
<dbReference type="GO" id="GO:0005886">
    <property type="term" value="C:plasma membrane"/>
    <property type="evidence" value="ECO:0007669"/>
    <property type="project" value="UniProtKB-SubCell"/>
</dbReference>
<dbReference type="RefSeq" id="WP_135121242.1">
    <property type="nucleotide sequence ID" value="NZ_SPQZ01000006.1"/>
</dbReference>
<evidence type="ECO:0000256" key="8">
    <source>
        <dbReference type="ARBA" id="ARBA00035585"/>
    </source>
</evidence>
<gene>
    <name evidence="10" type="primary">fluC</name>
    <name evidence="10" type="synonym">crcB</name>
    <name evidence="11" type="ORF">E4M00_14685</name>
</gene>
<evidence type="ECO:0000313" key="11">
    <source>
        <dbReference type="EMBL" id="TFV95296.1"/>
    </source>
</evidence>
<keyword evidence="10" id="KW-0479">Metal-binding</keyword>
<keyword evidence="2 10" id="KW-1003">Cell membrane</keyword>
<accession>A0A4Y9QW29</accession>
<evidence type="ECO:0000256" key="1">
    <source>
        <dbReference type="ARBA" id="ARBA00004651"/>
    </source>
</evidence>
<keyword evidence="10" id="KW-0406">Ion transport</keyword>
<keyword evidence="6 10" id="KW-0407">Ion channel</keyword>
<dbReference type="AlphaFoldDB" id="A0A4Y9QW29"/>
<keyword evidence="5 10" id="KW-0472">Membrane</keyword>
<evidence type="ECO:0000313" key="12">
    <source>
        <dbReference type="Proteomes" id="UP000298127"/>
    </source>
</evidence>
<evidence type="ECO:0000256" key="10">
    <source>
        <dbReference type="HAMAP-Rule" id="MF_00454"/>
    </source>
</evidence>
<evidence type="ECO:0000256" key="9">
    <source>
        <dbReference type="ARBA" id="ARBA00049940"/>
    </source>
</evidence>
<comment type="caution">
    <text evidence="11">The sequence shown here is derived from an EMBL/GenBank/DDBJ whole genome shotgun (WGS) entry which is preliminary data.</text>
</comment>
<organism evidence="11 12">
    <name type="scientific">Orlajensenia leifsoniae</name>
    <dbReference type="NCBI Taxonomy" id="2561933"/>
    <lineage>
        <taxon>Bacteria</taxon>
        <taxon>Bacillati</taxon>
        <taxon>Actinomycetota</taxon>
        <taxon>Actinomycetes</taxon>
        <taxon>Micrococcales</taxon>
        <taxon>Microbacteriaceae</taxon>
        <taxon>Orlajensenia</taxon>
    </lineage>
</organism>
<sequence length="139" mass="14060">MPRDLAAVFVGGLIGTALRLSIDAALPHSGGQFPWSTLIINVLGALVLGLLVGMLWKRPGLPHWVRAGLGAGVLGSFTTFSAVMVSVVGMGAADAVGPASVYLVASLVLGLAAAFAGLRLGSTLAHLMMPGEIQEGDTL</sequence>
<evidence type="ECO:0000256" key="2">
    <source>
        <dbReference type="ARBA" id="ARBA00022475"/>
    </source>
</evidence>
<keyword evidence="12" id="KW-1185">Reference proteome</keyword>
<evidence type="ECO:0000256" key="3">
    <source>
        <dbReference type="ARBA" id="ARBA00022692"/>
    </source>
</evidence>
<evidence type="ECO:0000256" key="7">
    <source>
        <dbReference type="ARBA" id="ARBA00035120"/>
    </source>
</evidence>
<evidence type="ECO:0000256" key="5">
    <source>
        <dbReference type="ARBA" id="ARBA00023136"/>
    </source>
</evidence>
<keyword evidence="10" id="KW-0915">Sodium</keyword>
<evidence type="ECO:0000256" key="6">
    <source>
        <dbReference type="ARBA" id="ARBA00023303"/>
    </source>
</evidence>
<dbReference type="Proteomes" id="UP000298127">
    <property type="component" value="Unassembled WGS sequence"/>
</dbReference>
<keyword evidence="4 10" id="KW-1133">Transmembrane helix</keyword>
<keyword evidence="10" id="KW-0813">Transport</keyword>
<dbReference type="PANTHER" id="PTHR28259">
    <property type="entry name" value="FLUORIDE EXPORT PROTEIN 1-RELATED"/>
    <property type="match status" value="1"/>
</dbReference>